<evidence type="ECO:0000256" key="1">
    <source>
        <dbReference type="SAM" id="MobiDB-lite"/>
    </source>
</evidence>
<dbReference type="PROSITE" id="PS51257">
    <property type="entry name" value="PROKAR_LIPOPROTEIN"/>
    <property type="match status" value="1"/>
</dbReference>
<dbReference type="Pfam" id="PF07969">
    <property type="entry name" value="Amidohydro_3"/>
    <property type="match status" value="1"/>
</dbReference>
<protein>
    <submittedName>
        <fullName evidence="4">Amidohydrolase</fullName>
    </submittedName>
</protein>
<reference evidence="4" key="2">
    <citation type="submission" date="2020-09" db="EMBL/GenBank/DDBJ databases">
        <authorList>
            <person name="Sun Q."/>
            <person name="Kim S."/>
        </authorList>
    </citation>
    <scope>NUCLEOTIDE SEQUENCE</scope>
    <source>
        <strain evidence="4">KCTC 12711</strain>
    </source>
</reference>
<evidence type="ECO:0000313" key="4">
    <source>
        <dbReference type="EMBL" id="GHA00229.1"/>
    </source>
</evidence>
<feature type="region of interest" description="Disordered" evidence="1">
    <location>
        <begin position="26"/>
        <end position="45"/>
    </location>
</feature>
<keyword evidence="5" id="KW-1185">Reference proteome</keyword>
<evidence type="ECO:0000313" key="5">
    <source>
        <dbReference type="Proteomes" id="UP000614811"/>
    </source>
</evidence>
<reference evidence="4" key="1">
    <citation type="journal article" date="2014" name="Int. J. Syst. Evol. Microbiol.">
        <title>Complete genome sequence of Corynebacterium casei LMG S-19264T (=DSM 44701T), isolated from a smear-ripened cheese.</title>
        <authorList>
            <consortium name="US DOE Joint Genome Institute (JGI-PGF)"/>
            <person name="Walter F."/>
            <person name="Albersmeier A."/>
            <person name="Kalinowski J."/>
            <person name="Ruckert C."/>
        </authorList>
    </citation>
    <scope>NUCLEOTIDE SEQUENCE</scope>
    <source>
        <strain evidence="4">KCTC 12711</strain>
    </source>
</reference>
<dbReference type="SUPFAM" id="SSF51556">
    <property type="entry name" value="Metallo-dependent hydrolases"/>
    <property type="match status" value="1"/>
</dbReference>
<comment type="caution">
    <text evidence="4">The sequence shown here is derived from an EMBL/GenBank/DDBJ whole genome shotgun (WGS) entry which is preliminary data.</text>
</comment>
<dbReference type="CDD" id="cd01309">
    <property type="entry name" value="Met_dep_hydrolase_C"/>
    <property type="match status" value="1"/>
</dbReference>
<sequence>MPVKIIQSCSIALFSVGLVGCASVPSTGTTTSPSAPTAERASPFSSTYSIPPAPAYVLSGATVLTGSGEQLDNASVVFADGKIVAVGAEIDVPEGAVSIDARGKWITPGIIDVHSHMGVYPNPSVESHSDGNEMVAPATAKVWAEHSVWPQDPNFEKALAGGVTTAQILPGSANLFGGRGVTLKTIPSVTMMGMKFPDAPHALKMACGENPKRVYGEKGGPGTRMGNMAGYRSAWIAAQSYDKQWDEYEAKVANGDKSAQAPERNLEMETLRGVLDGEIRIHNHCYRADEMANMIELSKEFGYQIAAFHHAVEAYKVAPLLAENDICAVVWADWWGFKQEAYDMIRENAALIEFAKGCAIIHSDDETQIQRLPQEIGKVVSAAKQIGIDIPVATAIRWVTSNSAKSIGLEDRIGSLAPGMNADVVLWSGNPLSVYTKADKVWVDGALRFDRRNPDINTTSDFNLGIITPTEDRP</sequence>
<evidence type="ECO:0000259" key="3">
    <source>
        <dbReference type="Pfam" id="PF07969"/>
    </source>
</evidence>
<dbReference type="GO" id="GO:0016810">
    <property type="term" value="F:hydrolase activity, acting on carbon-nitrogen (but not peptide) bonds"/>
    <property type="evidence" value="ECO:0007669"/>
    <property type="project" value="InterPro"/>
</dbReference>
<gene>
    <name evidence="4" type="ORF">GCM10008090_06160</name>
</gene>
<dbReference type="PANTHER" id="PTHR43135">
    <property type="entry name" value="ALPHA-D-RIBOSE 1-METHYLPHOSPHONATE 5-TRIPHOSPHATE DIPHOSPHATASE"/>
    <property type="match status" value="1"/>
</dbReference>
<dbReference type="Proteomes" id="UP000614811">
    <property type="component" value="Unassembled WGS sequence"/>
</dbReference>
<feature type="compositionally biased region" description="Low complexity" evidence="1">
    <location>
        <begin position="26"/>
        <end position="43"/>
    </location>
</feature>
<name>A0A918RIA5_9GAMM</name>
<organism evidence="4 5">
    <name type="scientific">Arenicella chitinivorans</name>
    <dbReference type="NCBI Taxonomy" id="1329800"/>
    <lineage>
        <taxon>Bacteria</taxon>
        <taxon>Pseudomonadati</taxon>
        <taxon>Pseudomonadota</taxon>
        <taxon>Gammaproteobacteria</taxon>
        <taxon>Arenicellales</taxon>
        <taxon>Arenicellaceae</taxon>
        <taxon>Arenicella</taxon>
    </lineage>
</organism>
<feature type="chain" id="PRO_5037507587" evidence="2">
    <location>
        <begin position="23"/>
        <end position="474"/>
    </location>
</feature>
<dbReference type="AlphaFoldDB" id="A0A918RIA5"/>
<dbReference type="RefSeq" id="WP_189398526.1">
    <property type="nucleotide sequence ID" value="NZ_BMXA01000001.1"/>
</dbReference>
<dbReference type="SUPFAM" id="SSF51338">
    <property type="entry name" value="Composite domain of metallo-dependent hydrolases"/>
    <property type="match status" value="1"/>
</dbReference>
<accession>A0A918RIA5</accession>
<dbReference type="InterPro" id="IPR011059">
    <property type="entry name" value="Metal-dep_hydrolase_composite"/>
</dbReference>
<proteinExistence type="predicted"/>
<dbReference type="EMBL" id="BMXA01000001">
    <property type="protein sequence ID" value="GHA00229.1"/>
    <property type="molecule type" value="Genomic_DNA"/>
</dbReference>
<dbReference type="Gene3D" id="3.20.20.140">
    <property type="entry name" value="Metal-dependent hydrolases"/>
    <property type="match status" value="1"/>
</dbReference>
<evidence type="ECO:0000256" key="2">
    <source>
        <dbReference type="SAM" id="SignalP"/>
    </source>
</evidence>
<dbReference type="InterPro" id="IPR051781">
    <property type="entry name" value="Metallo-dep_Hydrolase"/>
</dbReference>
<feature type="domain" description="Amidohydrolase 3" evidence="3">
    <location>
        <begin position="385"/>
        <end position="446"/>
    </location>
</feature>
<dbReference type="PANTHER" id="PTHR43135:SF3">
    <property type="entry name" value="ALPHA-D-RIBOSE 1-METHYLPHOSPHONATE 5-TRIPHOSPHATE DIPHOSPHATASE"/>
    <property type="match status" value="1"/>
</dbReference>
<dbReference type="InterPro" id="IPR013108">
    <property type="entry name" value="Amidohydro_3"/>
</dbReference>
<keyword evidence="2" id="KW-0732">Signal</keyword>
<dbReference type="InterPro" id="IPR032466">
    <property type="entry name" value="Metal_Hydrolase"/>
</dbReference>
<feature type="signal peptide" evidence="2">
    <location>
        <begin position="1"/>
        <end position="22"/>
    </location>
</feature>